<keyword evidence="2" id="KW-0813">Transport</keyword>
<dbReference type="EMBL" id="MAWT01000022">
    <property type="protein sequence ID" value="OCM71571.1"/>
    <property type="molecule type" value="Genomic_DNA"/>
</dbReference>
<dbReference type="GO" id="GO:0051453">
    <property type="term" value="P:regulation of intracellular pH"/>
    <property type="evidence" value="ECO:0007669"/>
    <property type="project" value="TreeGrafter"/>
</dbReference>
<dbReference type="InterPro" id="IPR006153">
    <property type="entry name" value="Cation/H_exchanger_TM"/>
</dbReference>
<keyword evidence="9" id="KW-0739">Sodium transport</keyword>
<dbReference type="Gene3D" id="6.10.140.1330">
    <property type="match status" value="1"/>
</dbReference>
<reference evidence="12 13" key="1">
    <citation type="journal article" date="2016" name="Sci. Rep.">
        <title>Serotype IV Streptococcus agalactiae ST-452 has arisen from large genomic recombination events between CC23 and the hypervirulent CC17 lineages.</title>
        <authorList>
            <person name="Campisi E."/>
            <person name="Rinaudo C.D."/>
            <person name="Donati C."/>
            <person name="Barucco M."/>
            <person name="Torricelli G."/>
            <person name="Edwards M.S."/>
            <person name="Baker C.J."/>
            <person name="Margarit I."/>
            <person name="Rosini R."/>
        </authorList>
    </citation>
    <scope>NUCLEOTIDE SEQUENCE [LARGE SCALE GENOMIC DNA]</scope>
    <source>
        <strain evidence="12 13">CZ-PW-140</strain>
    </source>
</reference>
<dbReference type="Proteomes" id="UP000093122">
    <property type="component" value="Unassembled WGS sequence"/>
</dbReference>
<evidence type="ECO:0000313" key="13">
    <source>
        <dbReference type="Proteomes" id="UP000093122"/>
    </source>
</evidence>
<evidence type="ECO:0000256" key="5">
    <source>
        <dbReference type="ARBA" id="ARBA00022989"/>
    </source>
</evidence>
<keyword evidence="4 10" id="KW-0812">Transmembrane</keyword>
<protein>
    <submittedName>
        <fullName evidence="12">Sodium:proton antiporter</fullName>
    </submittedName>
</protein>
<feature type="transmembrane region" description="Helical" evidence="10">
    <location>
        <begin position="184"/>
        <end position="209"/>
    </location>
</feature>
<feature type="transmembrane region" description="Helical" evidence="10">
    <location>
        <begin position="312"/>
        <end position="337"/>
    </location>
</feature>
<sequence>MEETILIVSFLLFLILSNVINRIFPKLPLPFIQLVFGILSGLVFHKSQVHIDPELFLAFVIAPLNFREGQESDIGSFIKYRTIILYLILPTVFLTAIVVGYVAGHLLPVSLPLAACFALGAALGPTDAVAFISIAKRFQFPKRAENILKLEGLLNDASGLVSFQFALTALLTGYFSLTKASLKLALAIMGGFLIGLLFAFLTRLCLTVLEKFDAADVTGALLLELTLPFVAYFVADLLGFSAIIAVVVAGVMQANRLKKVTLFDAQVDRVTSVIWETLNFILNGLVFLIFGRELTRIIGPLLTSNAYSNFDLISIVVLVTCTLFLVRFLAVSCFYAWRSFKYHKSFKKYWREIQLLTFSGVKGSVSIATILLLPKHSVIGELGYSLILFTVGAVTLMSFLTGLLVLPKLAPPLQVKDDYLIRLSILTKVLSVLEEDGKSSENQASFYAVIDNYNSRIRHLILEQESSDIKKDLAELQLMMLSIESDGLEAAYRYGNISIKEYRIYQRYLKYLERQVNRSFVSNITYSLTILMRVIRGIVHEFLTFGQGIRNRKKHFKNRKRLLAEVNRQHLTDLYLSNNDLILETLEDMEGYYNATLIDFLQNERIRDAELIKSGLFVERVIARITPDILNETLRGYYLERRTISEFERDGLISSKESQILRDNVNELESYSLRDSQSSIPYQLLDLKK</sequence>
<evidence type="ECO:0000256" key="7">
    <source>
        <dbReference type="ARBA" id="ARBA00023065"/>
    </source>
</evidence>
<evidence type="ECO:0000259" key="11">
    <source>
        <dbReference type="Pfam" id="PF00999"/>
    </source>
</evidence>
<comment type="subcellular location">
    <subcellularLocation>
        <location evidence="1">Cell membrane</location>
        <topology evidence="1">Multi-pass membrane protein</topology>
    </subcellularLocation>
</comment>
<gene>
    <name evidence="12" type="ORF">AX245_10220</name>
</gene>
<dbReference type="OMA" id="TFSPWNC"/>
<keyword evidence="5 10" id="KW-1133">Transmembrane helix</keyword>
<dbReference type="PANTHER" id="PTHR10110:SF86">
    <property type="entry name" value="SODIUM_HYDROGEN EXCHANGER 7"/>
    <property type="match status" value="1"/>
</dbReference>
<evidence type="ECO:0000256" key="9">
    <source>
        <dbReference type="ARBA" id="ARBA00023201"/>
    </source>
</evidence>
<feature type="transmembrane region" description="Helical" evidence="10">
    <location>
        <begin position="384"/>
        <end position="406"/>
    </location>
</feature>
<dbReference type="PANTHER" id="PTHR10110">
    <property type="entry name" value="SODIUM/HYDROGEN EXCHANGER"/>
    <property type="match status" value="1"/>
</dbReference>
<evidence type="ECO:0000256" key="1">
    <source>
        <dbReference type="ARBA" id="ARBA00004651"/>
    </source>
</evidence>
<accession>A0A0E1EJJ6</accession>
<dbReference type="RefSeq" id="WP_000393089.1">
    <property type="nucleotide sequence ID" value="NZ_BCNI01000001.1"/>
</dbReference>
<evidence type="ECO:0000256" key="8">
    <source>
        <dbReference type="ARBA" id="ARBA00023136"/>
    </source>
</evidence>
<dbReference type="GO" id="GO:0015385">
    <property type="term" value="F:sodium:proton antiporter activity"/>
    <property type="evidence" value="ECO:0007669"/>
    <property type="project" value="InterPro"/>
</dbReference>
<keyword evidence="8 10" id="KW-0472">Membrane</keyword>
<organism evidence="12 13">
    <name type="scientific">Streptococcus agalactiae</name>
    <dbReference type="NCBI Taxonomy" id="1311"/>
    <lineage>
        <taxon>Bacteria</taxon>
        <taxon>Bacillati</taxon>
        <taxon>Bacillota</taxon>
        <taxon>Bacilli</taxon>
        <taxon>Lactobacillales</taxon>
        <taxon>Streptococcaceae</taxon>
        <taxon>Streptococcus</taxon>
    </lineage>
</organism>
<evidence type="ECO:0000256" key="3">
    <source>
        <dbReference type="ARBA" id="ARBA00022475"/>
    </source>
</evidence>
<keyword evidence="6" id="KW-0915">Sodium</keyword>
<dbReference type="AlphaFoldDB" id="A0A0E1EJJ6"/>
<evidence type="ECO:0000256" key="6">
    <source>
        <dbReference type="ARBA" id="ARBA00023053"/>
    </source>
</evidence>
<feature type="transmembrane region" description="Helical" evidence="10">
    <location>
        <begin position="349"/>
        <end position="372"/>
    </location>
</feature>
<dbReference type="Pfam" id="PF00999">
    <property type="entry name" value="Na_H_Exchanger"/>
    <property type="match status" value="1"/>
</dbReference>
<feature type="domain" description="Cation/H+ exchanger transmembrane" evidence="11">
    <location>
        <begin position="12"/>
        <end position="404"/>
    </location>
</feature>
<dbReference type="KEGG" id="sage:EN72_09925"/>
<comment type="caution">
    <text evidence="12">The sequence shown here is derived from an EMBL/GenBank/DDBJ whole genome shotgun (WGS) entry which is preliminary data.</text>
</comment>
<evidence type="ECO:0000256" key="2">
    <source>
        <dbReference type="ARBA" id="ARBA00022448"/>
    </source>
</evidence>
<name>A0A0E1EJJ6_STRAG</name>
<feature type="transmembrane region" description="Helical" evidence="10">
    <location>
        <begin position="83"/>
        <end position="103"/>
    </location>
</feature>
<keyword evidence="7" id="KW-0406">Ion transport</keyword>
<feature type="transmembrane region" description="Helical" evidence="10">
    <location>
        <begin position="273"/>
        <end position="292"/>
    </location>
</feature>
<dbReference type="GO" id="GO:0015386">
    <property type="term" value="F:potassium:proton antiporter activity"/>
    <property type="evidence" value="ECO:0007669"/>
    <property type="project" value="TreeGrafter"/>
</dbReference>
<dbReference type="GO" id="GO:0005886">
    <property type="term" value="C:plasma membrane"/>
    <property type="evidence" value="ECO:0007669"/>
    <property type="project" value="UniProtKB-SubCell"/>
</dbReference>
<proteinExistence type="predicted"/>
<keyword evidence="3" id="KW-1003">Cell membrane</keyword>
<feature type="transmembrane region" description="Helical" evidence="10">
    <location>
        <begin position="109"/>
        <end position="134"/>
    </location>
</feature>
<dbReference type="InterPro" id="IPR018422">
    <property type="entry name" value="Cation/H_exchanger_CPA1"/>
</dbReference>
<dbReference type="GO" id="GO:0098719">
    <property type="term" value="P:sodium ion import across plasma membrane"/>
    <property type="evidence" value="ECO:0007669"/>
    <property type="project" value="TreeGrafter"/>
</dbReference>
<feature type="transmembrane region" description="Helical" evidence="10">
    <location>
        <begin position="229"/>
        <end position="252"/>
    </location>
</feature>
<evidence type="ECO:0000313" key="12">
    <source>
        <dbReference type="EMBL" id="OCM71571.1"/>
    </source>
</evidence>
<evidence type="ECO:0000256" key="10">
    <source>
        <dbReference type="SAM" id="Phobius"/>
    </source>
</evidence>
<evidence type="ECO:0000256" key="4">
    <source>
        <dbReference type="ARBA" id="ARBA00022692"/>
    </source>
</evidence>